<sequence length="146" mass="15376">MSGRGGGGGGRGRGARKRTVPVAFWWPWPTTVTRWWYRPWSGTWYQCSAGFVVVCVGSAFRAVYSTGCRCPWLCYGAAPDASGFVVDSGSSASASDSSGGGGGSARGTAAVAAFLFEGVEASIQTWFWHCRTQSHCQGQPLFGDSG</sequence>
<gene>
    <name evidence="1" type="ORF">Sangu_0276500</name>
</gene>
<dbReference type="EMBL" id="JACGWK010000002">
    <property type="protein sequence ID" value="KAL0369584.1"/>
    <property type="molecule type" value="Genomic_DNA"/>
</dbReference>
<proteinExistence type="predicted"/>
<name>A0AAW2QP38_9LAMI</name>
<dbReference type="AlphaFoldDB" id="A0AAW2QP38"/>
<reference evidence="1" key="2">
    <citation type="journal article" date="2024" name="Plant">
        <title>Genomic evolution and insights into agronomic trait innovations of Sesamum species.</title>
        <authorList>
            <person name="Miao H."/>
            <person name="Wang L."/>
            <person name="Qu L."/>
            <person name="Liu H."/>
            <person name="Sun Y."/>
            <person name="Le M."/>
            <person name="Wang Q."/>
            <person name="Wei S."/>
            <person name="Zheng Y."/>
            <person name="Lin W."/>
            <person name="Duan Y."/>
            <person name="Cao H."/>
            <person name="Xiong S."/>
            <person name="Wang X."/>
            <person name="Wei L."/>
            <person name="Li C."/>
            <person name="Ma Q."/>
            <person name="Ju M."/>
            <person name="Zhao R."/>
            <person name="Li G."/>
            <person name="Mu C."/>
            <person name="Tian Q."/>
            <person name="Mei H."/>
            <person name="Zhang T."/>
            <person name="Gao T."/>
            <person name="Zhang H."/>
        </authorList>
    </citation>
    <scope>NUCLEOTIDE SEQUENCE</scope>
    <source>
        <strain evidence="1">G01</strain>
    </source>
</reference>
<organism evidence="1">
    <name type="scientific">Sesamum angustifolium</name>
    <dbReference type="NCBI Taxonomy" id="2727405"/>
    <lineage>
        <taxon>Eukaryota</taxon>
        <taxon>Viridiplantae</taxon>
        <taxon>Streptophyta</taxon>
        <taxon>Embryophyta</taxon>
        <taxon>Tracheophyta</taxon>
        <taxon>Spermatophyta</taxon>
        <taxon>Magnoliopsida</taxon>
        <taxon>eudicotyledons</taxon>
        <taxon>Gunneridae</taxon>
        <taxon>Pentapetalae</taxon>
        <taxon>asterids</taxon>
        <taxon>lamiids</taxon>
        <taxon>Lamiales</taxon>
        <taxon>Pedaliaceae</taxon>
        <taxon>Sesamum</taxon>
    </lineage>
</organism>
<evidence type="ECO:0000313" key="1">
    <source>
        <dbReference type="EMBL" id="KAL0369584.1"/>
    </source>
</evidence>
<accession>A0AAW2QP38</accession>
<protein>
    <submittedName>
        <fullName evidence="1">Uncharacterized protein</fullName>
    </submittedName>
</protein>
<comment type="caution">
    <text evidence="1">The sequence shown here is derived from an EMBL/GenBank/DDBJ whole genome shotgun (WGS) entry which is preliminary data.</text>
</comment>
<reference evidence="1" key="1">
    <citation type="submission" date="2020-06" db="EMBL/GenBank/DDBJ databases">
        <authorList>
            <person name="Li T."/>
            <person name="Hu X."/>
            <person name="Zhang T."/>
            <person name="Song X."/>
            <person name="Zhang H."/>
            <person name="Dai N."/>
            <person name="Sheng W."/>
            <person name="Hou X."/>
            <person name="Wei L."/>
        </authorList>
    </citation>
    <scope>NUCLEOTIDE SEQUENCE</scope>
    <source>
        <strain evidence="1">G01</strain>
        <tissue evidence="1">Leaf</tissue>
    </source>
</reference>